<protein>
    <recommendedName>
        <fullName evidence="18">Cytochrome P450</fullName>
    </recommendedName>
</protein>
<comment type="similarity">
    <text evidence="5 15">Belongs to the cytochrome P450 family.</text>
</comment>
<keyword evidence="13" id="KW-0472">Membrane</keyword>
<dbReference type="SUPFAM" id="SSF48264">
    <property type="entry name" value="Cytochrome P450"/>
    <property type="match status" value="1"/>
</dbReference>
<evidence type="ECO:0008006" key="18">
    <source>
        <dbReference type="Google" id="ProtNLM"/>
    </source>
</evidence>
<dbReference type="PROSITE" id="PS00086">
    <property type="entry name" value="CYTOCHROME_P450"/>
    <property type="match status" value="1"/>
</dbReference>
<evidence type="ECO:0000256" key="9">
    <source>
        <dbReference type="ARBA" id="ARBA00022848"/>
    </source>
</evidence>
<dbReference type="InterPro" id="IPR001128">
    <property type="entry name" value="Cyt_P450"/>
</dbReference>
<evidence type="ECO:0000256" key="13">
    <source>
        <dbReference type="ARBA" id="ARBA00023136"/>
    </source>
</evidence>
<dbReference type="PRINTS" id="PR00465">
    <property type="entry name" value="EP450IV"/>
</dbReference>
<evidence type="ECO:0000256" key="1">
    <source>
        <dbReference type="ARBA" id="ARBA00001971"/>
    </source>
</evidence>
<dbReference type="AlphaFoldDB" id="A0A7R9KWQ5"/>
<feature type="binding site" description="axial binding residue" evidence="14">
    <location>
        <position position="478"/>
    </location>
    <ligand>
        <name>heme</name>
        <dbReference type="ChEBI" id="CHEBI:30413"/>
    </ligand>
    <ligandPart>
        <name>Fe</name>
        <dbReference type="ChEBI" id="CHEBI:18248"/>
    </ligandPart>
</feature>
<dbReference type="Gene3D" id="1.10.600.10">
    <property type="entry name" value="Farnesyl Diphosphate Synthase"/>
    <property type="match status" value="1"/>
</dbReference>
<evidence type="ECO:0000256" key="10">
    <source>
        <dbReference type="ARBA" id="ARBA00023002"/>
    </source>
</evidence>
<keyword evidence="6 14" id="KW-0349">Heme</keyword>
<evidence type="ECO:0000256" key="11">
    <source>
        <dbReference type="ARBA" id="ARBA00023004"/>
    </source>
</evidence>
<dbReference type="EMBL" id="CAJPIZ010008595">
    <property type="protein sequence ID" value="CAG2111259.1"/>
    <property type="molecule type" value="Genomic_DNA"/>
</dbReference>
<keyword evidence="10 15" id="KW-0560">Oxidoreductase</keyword>
<accession>A0A7R9KWQ5</accession>
<dbReference type="InterPro" id="IPR008949">
    <property type="entry name" value="Isoprenoid_synthase_dom_sf"/>
</dbReference>
<dbReference type="Proteomes" id="UP000759131">
    <property type="component" value="Unassembled WGS sequence"/>
</dbReference>
<dbReference type="PRINTS" id="PR00385">
    <property type="entry name" value="P450"/>
</dbReference>
<dbReference type="OrthoDB" id="3945418at2759"/>
<dbReference type="InterPro" id="IPR017972">
    <property type="entry name" value="Cyt_P450_CS"/>
</dbReference>
<keyword evidence="8" id="KW-0256">Endoplasmic reticulum</keyword>
<dbReference type="GO" id="GO:0004497">
    <property type="term" value="F:monooxygenase activity"/>
    <property type="evidence" value="ECO:0007669"/>
    <property type="project" value="UniProtKB-KW"/>
</dbReference>
<proteinExistence type="inferred from homology"/>
<evidence type="ECO:0000256" key="6">
    <source>
        <dbReference type="ARBA" id="ARBA00022617"/>
    </source>
</evidence>
<dbReference type="PANTHER" id="PTHR24292">
    <property type="entry name" value="CYTOCHROME P450"/>
    <property type="match status" value="1"/>
</dbReference>
<gene>
    <name evidence="16" type="ORF">OSB1V03_LOCUS11240</name>
</gene>
<dbReference type="PANTHER" id="PTHR24292:SF54">
    <property type="entry name" value="CYP9F3-RELATED"/>
    <property type="match status" value="1"/>
</dbReference>
<evidence type="ECO:0000313" key="16">
    <source>
        <dbReference type="EMBL" id="CAD7630829.1"/>
    </source>
</evidence>
<evidence type="ECO:0000256" key="2">
    <source>
        <dbReference type="ARBA" id="ARBA00003690"/>
    </source>
</evidence>
<comment type="function">
    <text evidence="2">May be involved in the metabolism of insect hormones and in the breakdown of synthetic insecticides.</text>
</comment>
<keyword evidence="9" id="KW-0492">Microsome</keyword>
<dbReference type="GO" id="GO:0016705">
    <property type="term" value="F:oxidoreductase activity, acting on paired donors, with incorporation or reduction of molecular oxygen"/>
    <property type="evidence" value="ECO:0007669"/>
    <property type="project" value="InterPro"/>
</dbReference>
<keyword evidence="12 15" id="KW-0503">Monooxygenase</keyword>
<dbReference type="GO" id="GO:0020037">
    <property type="term" value="F:heme binding"/>
    <property type="evidence" value="ECO:0007669"/>
    <property type="project" value="InterPro"/>
</dbReference>
<dbReference type="EMBL" id="OC863170">
    <property type="protein sequence ID" value="CAD7630829.1"/>
    <property type="molecule type" value="Genomic_DNA"/>
</dbReference>
<sequence>MNMISIFIERCCDLDTLSHDMPANPLFLAFNTAIGKHTALANDIYSFKSEVSKDEGIYGYLYLLMVYEHWDCQQAIDQMVAEEHGLWFACINYGSQLVEYGIPELTEYVHQMIYFIKGNCNFSIMNGQLHYKSVYYRKGSSSGRFCYRYRKSKIYFKTVHSKEVFIQEKFTQEKLHSVDSNELYGCLTMDVIANCAFATKTNAFKNPNNAFVVNERNVLKLSVLKLISMLLLPQFVLNILKFKTLLNEKSVEFFSTILRQILRVREKSEAKSNDLIDLMMRAKEGKDNINDESDGHESHHINEGEEELEITNKILNIKPSNKFITEDEMIAQMFIVLLAGYETTATTLAFCSYELALNPDVQQKLYEEVMSSMDTNGEIGHEVLTKLPLLDAVIAETLRLHTPLVIIGRYAAEDYRLGSTGITVYKGQALEIPVYAIHHSREYYPNPEMFIPDRFLPENRHKIIPYTYLPFGSGPRNCIGMRFALMEAKLGLARIIRRVQLTRSPRTDIPLILLKNPALKSVKSIIVGIQYRD</sequence>
<keyword evidence="7 14" id="KW-0479">Metal-binding</keyword>
<evidence type="ECO:0000256" key="12">
    <source>
        <dbReference type="ARBA" id="ARBA00023033"/>
    </source>
</evidence>
<dbReference type="SUPFAM" id="SSF48576">
    <property type="entry name" value="Terpenoid synthases"/>
    <property type="match status" value="1"/>
</dbReference>
<dbReference type="GO" id="GO:0005789">
    <property type="term" value="C:endoplasmic reticulum membrane"/>
    <property type="evidence" value="ECO:0007669"/>
    <property type="project" value="UniProtKB-SubCell"/>
</dbReference>
<evidence type="ECO:0000313" key="17">
    <source>
        <dbReference type="Proteomes" id="UP000759131"/>
    </source>
</evidence>
<comment type="cofactor">
    <cofactor evidence="1 14">
        <name>heme</name>
        <dbReference type="ChEBI" id="CHEBI:30413"/>
    </cofactor>
</comment>
<reference evidence="16" key="1">
    <citation type="submission" date="2020-11" db="EMBL/GenBank/DDBJ databases">
        <authorList>
            <person name="Tran Van P."/>
        </authorList>
    </citation>
    <scope>NUCLEOTIDE SEQUENCE</scope>
</reference>
<dbReference type="GO" id="GO:0005506">
    <property type="term" value="F:iron ion binding"/>
    <property type="evidence" value="ECO:0007669"/>
    <property type="project" value="InterPro"/>
</dbReference>
<keyword evidence="11 14" id="KW-0408">Iron</keyword>
<evidence type="ECO:0000256" key="8">
    <source>
        <dbReference type="ARBA" id="ARBA00022824"/>
    </source>
</evidence>
<dbReference type="InterPro" id="IPR002403">
    <property type="entry name" value="Cyt_P450_E_grp-IV"/>
</dbReference>
<feature type="non-terminal residue" evidence="16">
    <location>
        <position position="1"/>
    </location>
</feature>
<comment type="subcellular location">
    <subcellularLocation>
        <location evidence="4">Endoplasmic reticulum membrane</location>
        <topology evidence="4">Peripheral membrane protein</topology>
    </subcellularLocation>
    <subcellularLocation>
        <location evidence="3">Microsome membrane</location>
        <topology evidence="3">Peripheral membrane protein</topology>
    </subcellularLocation>
</comment>
<evidence type="ECO:0000256" key="3">
    <source>
        <dbReference type="ARBA" id="ARBA00004174"/>
    </source>
</evidence>
<organism evidence="16">
    <name type="scientific">Medioppia subpectinata</name>
    <dbReference type="NCBI Taxonomy" id="1979941"/>
    <lineage>
        <taxon>Eukaryota</taxon>
        <taxon>Metazoa</taxon>
        <taxon>Ecdysozoa</taxon>
        <taxon>Arthropoda</taxon>
        <taxon>Chelicerata</taxon>
        <taxon>Arachnida</taxon>
        <taxon>Acari</taxon>
        <taxon>Acariformes</taxon>
        <taxon>Sarcoptiformes</taxon>
        <taxon>Oribatida</taxon>
        <taxon>Brachypylina</taxon>
        <taxon>Oppioidea</taxon>
        <taxon>Oppiidae</taxon>
        <taxon>Medioppia</taxon>
    </lineage>
</organism>
<name>A0A7R9KWQ5_9ACAR</name>
<evidence type="ECO:0000256" key="5">
    <source>
        <dbReference type="ARBA" id="ARBA00010617"/>
    </source>
</evidence>
<evidence type="ECO:0000256" key="15">
    <source>
        <dbReference type="RuleBase" id="RU000461"/>
    </source>
</evidence>
<dbReference type="InterPro" id="IPR050476">
    <property type="entry name" value="Insect_CytP450_Detox"/>
</dbReference>
<keyword evidence="17" id="KW-1185">Reference proteome</keyword>
<evidence type="ECO:0000256" key="7">
    <source>
        <dbReference type="ARBA" id="ARBA00022723"/>
    </source>
</evidence>
<dbReference type="Pfam" id="PF00067">
    <property type="entry name" value="p450"/>
    <property type="match status" value="1"/>
</dbReference>
<evidence type="ECO:0000256" key="4">
    <source>
        <dbReference type="ARBA" id="ARBA00004406"/>
    </source>
</evidence>
<dbReference type="Gene3D" id="1.10.630.10">
    <property type="entry name" value="Cytochrome P450"/>
    <property type="match status" value="1"/>
</dbReference>
<dbReference type="InterPro" id="IPR036396">
    <property type="entry name" value="Cyt_P450_sf"/>
</dbReference>
<evidence type="ECO:0000256" key="14">
    <source>
        <dbReference type="PIRSR" id="PIRSR602403-1"/>
    </source>
</evidence>